<feature type="compositionally biased region" description="Acidic residues" evidence="1">
    <location>
        <begin position="81"/>
        <end position="96"/>
    </location>
</feature>
<protein>
    <submittedName>
        <fullName evidence="2">Uncharacterized protein</fullName>
    </submittedName>
</protein>
<evidence type="ECO:0000256" key="1">
    <source>
        <dbReference type="SAM" id="MobiDB-lite"/>
    </source>
</evidence>
<accession>A0A6A1VL87</accession>
<dbReference type="AlphaFoldDB" id="A0A6A1VL87"/>
<reference evidence="2 3" key="1">
    <citation type="journal article" date="2019" name="Plant Biotechnol. J.">
        <title>The red bayberry genome and genetic basis of sex determination.</title>
        <authorList>
            <person name="Jia H.M."/>
            <person name="Jia H.J."/>
            <person name="Cai Q.L."/>
            <person name="Wang Y."/>
            <person name="Zhao H.B."/>
            <person name="Yang W.F."/>
            <person name="Wang G.Y."/>
            <person name="Li Y.H."/>
            <person name="Zhan D.L."/>
            <person name="Shen Y.T."/>
            <person name="Niu Q.F."/>
            <person name="Chang L."/>
            <person name="Qiu J."/>
            <person name="Zhao L."/>
            <person name="Xie H.B."/>
            <person name="Fu W.Y."/>
            <person name="Jin J."/>
            <person name="Li X.W."/>
            <person name="Jiao Y."/>
            <person name="Zhou C.C."/>
            <person name="Tu T."/>
            <person name="Chai C.Y."/>
            <person name="Gao J.L."/>
            <person name="Fan L.J."/>
            <person name="van de Weg E."/>
            <person name="Wang J.Y."/>
            <person name="Gao Z.S."/>
        </authorList>
    </citation>
    <scope>NUCLEOTIDE SEQUENCE [LARGE SCALE GENOMIC DNA]</scope>
    <source>
        <tissue evidence="2">Leaves</tissue>
    </source>
</reference>
<organism evidence="2 3">
    <name type="scientific">Morella rubra</name>
    <name type="common">Chinese bayberry</name>
    <dbReference type="NCBI Taxonomy" id="262757"/>
    <lineage>
        <taxon>Eukaryota</taxon>
        <taxon>Viridiplantae</taxon>
        <taxon>Streptophyta</taxon>
        <taxon>Embryophyta</taxon>
        <taxon>Tracheophyta</taxon>
        <taxon>Spermatophyta</taxon>
        <taxon>Magnoliopsida</taxon>
        <taxon>eudicotyledons</taxon>
        <taxon>Gunneridae</taxon>
        <taxon>Pentapetalae</taxon>
        <taxon>rosids</taxon>
        <taxon>fabids</taxon>
        <taxon>Fagales</taxon>
        <taxon>Myricaceae</taxon>
        <taxon>Morella</taxon>
    </lineage>
</organism>
<evidence type="ECO:0000313" key="3">
    <source>
        <dbReference type="Proteomes" id="UP000516437"/>
    </source>
</evidence>
<proteinExistence type="predicted"/>
<comment type="caution">
    <text evidence="2">The sequence shown here is derived from an EMBL/GenBank/DDBJ whole genome shotgun (WGS) entry which is preliminary data.</text>
</comment>
<feature type="region of interest" description="Disordered" evidence="1">
    <location>
        <begin position="78"/>
        <end position="116"/>
    </location>
</feature>
<keyword evidence="3" id="KW-1185">Reference proteome</keyword>
<evidence type="ECO:0000313" key="2">
    <source>
        <dbReference type="EMBL" id="KAB1212626.1"/>
    </source>
</evidence>
<name>A0A6A1VL87_9ROSI</name>
<dbReference type="EMBL" id="RXIC02000023">
    <property type="protein sequence ID" value="KAB1212626.1"/>
    <property type="molecule type" value="Genomic_DNA"/>
</dbReference>
<sequence length="243" mass="27513">MFDYHGWSNFIGLKCDSFPYLTKQSFANVGFTVSEDAISLVKGKDLDLFVTSLNNMALSPNSGIEDGEWVKKGVATPSQEIQEEEASEKEAEEEDPKDVPRTPDIPRTPAVRHASTLVPSGSHETRLALMKASIKDLKDHMTIIHEDMKTMFDEIKALLTSHSSKLQILECKVRSPHHCYNNNMSYCLEVMWKWRDTFIAKVDELTKASDGLGTSIHRTVEDISQTCDIFIYTDRYLHPNVVN</sequence>
<gene>
    <name evidence="2" type="ORF">CJ030_MR5G009668</name>
</gene>
<dbReference type="Proteomes" id="UP000516437">
    <property type="component" value="Chromosome 5"/>
</dbReference>